<name>A0A918AF97_9ACTN</name>
<keyword evidence="3" id="KW-1185">Reference proteome</keyword>
<dbReference type="EMBL" id="BMNK01000023">
    <property type="protein sequence ID" value="GGP17234.1"/>
    <property type="molecule type" value="Genomic_DNA"/>
</dbReference>
<feature type="region of interest" description="Disordered" evidence="1">
    <location>
        <begin position="18"/>
        <end position="60"/>
    </location>
</feature>
<evidence type="ECO:0000313" key="3">
    <source>
        <dbReference type="Proteomes" id="UP000660745"/>
    </source>
</evidence>
<evidence type="ECO:0000256" key="1">
    <source>
        <dbReference type="SAM" id="MobiDB-lite"/>
    </source>
</evidence>
<dbReference type="Proteomes" id="UP000660745">
    <property type="component" value="Unassembled WGS sequence"/>
</dbReference>
<organism evidence="2 3">
    <name type="scientific">Nonomuraea glycinis</name>
    <dbReference type="NCBI Taxonomy" id="2047744"/>
    <lineage>
        <taxon>Bacteria</taxon>
        <taxon>Bacillati</taxon>
        <taxon>Actinomycetota</taxon>
        <taxon>Actinomycetes</taxon>
        <taxon>Streptosporangiales</taxon>
        <taxon>Streptosporangiaceae</taxon>
        <taxon>Nonomuraea</taxon>
    </lineage>
</organism>
<sequence length="117" mass="12726">MSGLHIEVDAAHRLDARLFHGEDSGQSPGVDHGRSPPGMAKKPQVGGSIEDRDHLEPGNPGLANANVTFIYGSDLRKRQVADVSARPRFTASDVRIQMAYGKFLIYLESTRWIGKAG</sequence>
<gene>
    <name evidence="2" type="ORF">GCM10012278_84280</name>
</gene>
<evidence type="ECO:0000313" key="2">
    <source>
        <dbReference type="EMBL" id="GGP17234.1"/>
    </source>
</evidence>
<dbReference type="AlphaFoldDB" id="A0A918AF97"/>
<reference evidence="2" key="2">
    <citation type="submission" date="2020-09" db="EMBL/GenBank/DDBJ databases">
        <authorList>
            <person name="Sun Q."/>
            <person name="Zhou Y."/>
        </authorList>
    </citation>
    <scope>NUCLEOTIDE SEQUENCE</scope>
    <source>
        <strain evidence="2">CGMCC 4.7430</strain>
    </source>
</reference>
<reference evidence="2" key="1">
    <citation type="journal article" date="2014" name="Int. J. Syst. Evol. Microbiol.">
        <title>Complete genome sequence of Corynebacterium casei LMG S-19264T (=DSM 44701T), isolated from a smear-ripened cheese.</title>
        <authorList>
            <consortium name="US DOE Joint Genome Institute (JGI-PGF)"/>
            <person name="Walter F."/>
            <person name="Albersmeier A."/>
            <person name="Kalinowski J."/>
            <person name="Ruckert C."/>
        </authorList>
    </citation>
    <scope>NUCLEOTIDE SEQUENCE</scope>
    <source>
        <strain evidence="2">CGMCC 4.7430</strain>
    </source>
</reference>
<proteinExistence type="predicted"/>
<protein>
    <submittedName>
        <fullName evidence="2">Uncharacterized protein</fullName>
    </submittedName>
</protein>
<comment type="caution">
    <text evidence="2">The sequence shown here is derived from an EMBL/GenBank/DDBJ whole genome shotgun (WGS) entry which is preliminary data.</text>
</comment>
<accession>A0A918AF97</accession>